<feature type="compositionally biased region" description="Low complexity" evidence="1">
    <location>
        <begin position="24"/>
        <end position="36"/>
    </location>
</feature>
<evidence type="ECO:0000313" key="2">
    <source>
        <dbReference type="EMBL" id="CAE7301602.1"/>
    </source>
</evidence>
<dbReference type="EMBL" id="CAJNDS010002067">
    <property type="protein sequence ID" value="CAE7301602.1"/>
    <property type="molecule type" value="Genomic_DNA"/>
</dbReference>
<accession>A0A812NPH7</accession>
<feature type="compositionally biased region" description="Basic and acidic residues" evidence="1">
    <location>
        <begin position="37"/>
        <end position="60"/>
    </location>
</feature>
<name>A0A812NPH7_9DINO</name>
<dbReference type="AlphaFoldDB" id="A0A812NPH7"/>
<gene>
    <name evidence="2" type="ORF">SNAT2548_LOCUS15864</name>
</gene>
<dbReference type="Proteomes" id="UP000604046">
    <property type="component" value="Unassembled WGS sequence"/>
</dbReference>
<feature type="region of interest" description="Disordered" evidence="1">
    <location>
        <begin position="1"/>
        <end position="79"/>
    </location>
</feature>
<proteinExistence type="predicted"/>
<protein>
    <submittedName>
        <fullName evidence="2">Uncharacterized protein</fullName>
    </submittedName>
</protein>
<comment type="caution">
    <text evidence="2">The sequence shown here is derived from an EMBL/GenBank/DDBJ whole genome shotgun (WGS) entry which is preliminary data.</text>
</comment>
<sequence length="637" mass="71111">MEPSAVRAGVPMALPYCPSEGEESATSQEEVAAAAEQPKKEAAAAEQSKKEAEPKEEVKQEGSVAKRMRIHGPGNGAELDTARRWTRCTSRSIALPCGASCRAAPPGPSACARTCSAFSTAATSQFGGDTQELVVMYRELPGINGKNRRRYSGAKLLKEDDGSAPPVCVRAHKQGLSEYEATRGLFSMTKIVKELGRAGLPIADLDIVHAAPVLQHRRHPDKPCLERLVKDRETCYKELGCSREAAKKTFNGLICGGGTRHLQTMAKDYGVIHSPFLKEFRSEQQVIRRQDAAAYPRVMDELQRRGVRYPEATLQELLHEVDERAAMDQVAEWLRKNPDTGSIISHEHDGAPVLDSSGVGDDAWKQRLVDGAQQQTGLEFAVKPYRSEAMIWALLRHEHPELDWDTQDLDAYQLEYKRVQLKYYMHDGRSQPDMLVGELIGAQPAPDNSAVLCRDVFRTLADARDIEVAQQVVDGCWKEDVFPPAWTRKSGCMLQATEFFVGQMYQEAFMESMDAKETDRYVLFRGGLTLDRDTKLVERGRRDLFITRRAGLEYPAELASKWAEELKQVFERAKAYEQGFLTASLNGYSVMLSETFKNLAERLEVVRILYSLHSMETLVCQPGGPRDAIRHISWGAG</sequence>
<keyword evidence="3" id="KW-1185">Reference proteome</keyword>
<evidence type="ECO:0000313" key="3">
    <source>
        <dbReference type="Proteomes" id="UP000604046"/>
    </source>
</evidence>
<reference evidence="2" key="1">
    <citation type="submission" date="2021-02" db="EMBL/GenBank/DDBJ databases">
        <authorList>
            <person name="Dougan E. K."/>
            <person name="Rhodes N."/>
            <person name="Thang M."/>
            <person name="Chan C."/>
        </authorList>
    </citation>
    <scope>NUCLEOTIDE SEQUENCE</scope>
</reference>
<organism evidence="2 3">
    <name type="scientific">Symbiodinium natans</name>
    <dbReference type="NCBI Taxonomy" id="878477"/>
    <lineage>
        <taxon>Eukaryota</taxon>
        <taxon>Sar</taxon>
        <taxon>Alveolata</taxon>
        <taxon>Dinophyceae</taxon>
        <taxon>Suessiales</taxon>
        <taxon>Symbiodiniaceae</taxon>
        <taxon>Symbiodinium</taxon>
    </lineage>
</organism>
<evidence type="ECO:0000256" key="1">
    <source>
        <dbReference type="SAM" id="MobiDB-lite"/>
    </source>
</evidence>